<keyword evidence="9 12" id="KW-0472">Membrane</keyword>
<protein>
    <recommendedName>
        <fullName evidence="12">ATP synthase gamma chain</fullName>
    </recommendedName>
    <alternativeName>
        <fullName evidence="12">ATP synthase F1 sector gamma subunit</fullName>
    </alternativeName>
    <alternativeName>
        <fullName evidence="12">F-ATPase gamma subunit</fullName>
    </alternativeName>
</protein>
<keyword evidence="11 12" id="KW-0066">ATP synthesis</keyword>
<evidence type="ECO:0000313" key="14">
    <source>
        <dbReference type="EMBL" id="KXZ69816.1"/>
    </source>
</evidence>
<evidence type="ECO:0000256" key="2">
    <source>
        <dbReference type="ARBA" id="ARBA00004170"/>
    </source>
</evidence>
<evidence type="ECO:0000256" key="8">
    <source>
        <dbReference type="ARBA" id="ARBA00023065"/>
    </source>
</evidence>
<evidence type="ECO:0000313" key="13">
    <source>
        <dbReference type="EMBL" id="KXZ69407.1"/>
    </source>
</evidence>
<evidence type="ECO:0000313" key="15">
    <source>
        <dbReference type="Proteomes" id="UP000075544"/>
    </source>
</evidence>
<evidence type="ECO:0000256" key="3">
    <source>
        <dbReference type="ARBA" id="ARBA00007681"/>
    </source>
</evidence>
<dbReference type="NCBIfam" id="TIGR01146">
    <property type="entry name" value="ATPsyn_F1gamma"/>
    <property type="match status" value="1"/>
</dbReference>
<organism evidence="14 15">
    <name type="scientific">Acinetobacter venetianus</name>
    <dbReference type="NCBI Taxonomy" id="52133"/>
    <lineage>
        <taxon>Bacteria</taxon>
        <taxon>Pseudomonadati</taxon>
        <taxon>Pseudomonadota</taxon>
        <taxon>Gammaproteobacteria</taxon>
        <taxon>Moraxellales</taxon>
        <taxon>Moraxellaceae</taxon>
        <taxon>Acinetobacter</taxon>
    </lineage>
</organism>
<dbReference type="FunFam" id="1.10.287.80:FF:000005">
    <property type="entry name" value="ATP synthase gamma chain"/>
    <property type="match status" value="1"/>
</dbReference>
<proteinExistence type="inferred from homology"/>
<dbReference type="Gene3D" id="3.40.1380.10">
    <property type="match status" value="1"/>
</dbReference>
<evidence type="ECO:0000256" key="10">
    <source>
        <dbReference type="ARBA" id="ARBA00023196"/>
    </source>
</evidence>
<evidence type="ECO:0000256" key="7">
    <source>
        <dbReference type="ARBA" id="ARBA00022781"/>
    </source>
</evidence>
<evidence type="ECO:0000313" key="16">
    <source>
        <dbReference type="Proteomes" id="UP000075680"/>
    </source>
</evidence>
<comment type="subunit">
    <text evidence="4 12">F-type ATPases have 2 components, CF(1) - the catalytic core - and CF(0) - the membrane proton channel. CF(1) has five subunits: alpha(3), beta(3), gamma(1), delta(1), epsilon(1). CF(0) has three main subunits: a, b and c.</text>
</comment>
<dbReference type="NCBIfam" id="NF004144">
    <property type="entry name" value="PRK05621.1-1"/>
    <property type="match status" value="1"/>
</dbReference>
<evidence type="ECO:0000256" key="9">
    <source>
        <dbReference type="ARBA" id="ARBA00023136"/>
    </source>
</evidence>
<dbReference type="InterPro" id="IPR035968">
    <property type="entry name" value="ATP_synth_F1_ATPase_gsu"/>
</dbReference>
<dbReference type="EMBL" id="JRUE01000147">
    <property type="protein sequence ID" value="KXZ69407.1"/>
    <property type="molecule type" value="Genomic_DNA"/>
</dbReference>
<dbReference type="Gene3D" id="1.10.287.80">
    <property type="entry name" value="ATP synthase, gamma subunit, helix hairpin domain"/>
    <property type="match status" value="1"/>
</dbReference>
<evidence type="ECO:0000256" key="4">
    <source>
        <dbReference type="ARBA" id="ARBA00011648"/>
    </source>
</evidence>
<dbReference type="RefSeq" id="WP_007478603.1">
    <property type="nucleotide sequence ID" value="NZ_CAXGOK010000050.1"/>
</dbReference>
<evidence type="ECO:0000256" key="5">
    <source>
        <dbReference type="ARBA" id="ARBA00022448"/>
    </source>
</evidence>
<keyword evidence="8 12" id="KW-0406">Ion transport</keyword>
<dbReference type="Proteomes" id="UP000075680">
    <property type="component" value="Unassembled WGS sequence"/>
</dbReference>
<dbReference type="Proteomes" id="UP000075544">
    <property type="component" value="Unassembled WGS sequence"/>
</dbReference>
<dbReference type="InterPro" id="IPR000131">
    <property type="entry name" value="ATP_synth_F1_gsu"/>
</dbReference>
<dbReference type="CDD" id="cd12151">
    <property type="entry name" value="F1-ATPase_gamma"/>
    <property type="match status" value="1"/>
</dbReference>
<evidence type="ECO:0000256" key="11">
    <source>
        <dbReference type="ARBA" id="ARBA00023310"/>
    </source>
</evidence>
<evidence type="ECO:0000256" key="1">
    <source>
        <dbReference type="ARBA" id="ARBA00003456"/>
    </source>
</evidence>
<dbReference type="GO" id="GO:0005886">
    <property type="term" value="C:plasma membrane"/>
    <property type="evidence" value="ECO:0007669"/>
    <property type="project" value="UniProtKB-SubCell"/>
</dbReference>
<dbReference type="GO" id="GO:0005524">
    <property type="term" value="F:ATP binding"/>
    <property type="evidence" value="ECO:0007669"/>
    <property type="project" value="UniProtKB-UniRule"/>
</dbReference>
<keyword evidence="7 12" id="KW-0375">Hydrogen ion transport</keyword>
<evidence type="ECO:0000256" key="6">
    <source>
        <dbReference type="ARBA" id="ARBA00022475"/>
    </source>
</evidence>
<accession>A0A150HSR0</accession>
<sequence length="289" mass="32056">MANLKEIRAKVASIKSTQKITRAMQMVAASKMRRAQERMAQGRPYADNMRRVIAHLVQANPEYKHRYMVDRPVKRVGYIVVSSDRGLAGGLNINLFKKVVQHVKAQQEQSIEVEFALIGQKAVSFFKSYGGKVLGATTQLGDAPSLEQLTGSVQVMLDAFDKGELDRIYLVSNGFVNAMTQQPKVEQLVPLAPAEEGDDLNRTYGWDYIYEPEAEELLNGLLVRYIESMVYQGVIENVACEQSARMVAMKAATDNAGQLIKDLQLIYNKLRQAAITQEISEIVGGAAAV</sequence>
<dbReference type="PANTHER" id="PTHR11693:SF22">
    <property type="entry name" value="ATP SYNTHASE SUBUNIT GAMMA, MITOCHONDRIAL"/>
    <property type="match status" value="1"/>
</dbReference>
<dbReference type="InterPro" id="IPR023632">
    <property type="entry name" value="ATP_synth_F1_gsu_CS"/>
</dbReference>
<dbReference type="GO" id="GO:0046933">
    <property type="term" value="F:proton-transporting ATP synthase activity, rotational mechanism"/>
    <property type="evidence" value="ECO:0007669"/>
    <property type="project" value="UniProtKB-UniRule"/>
</dbReference>
<dbReference type="GO" id="GO:0045259">
    <property type="term" value="C:proton-transporting ATP synthase complex"/>
    <property type="evidence" value="ECO:0007669"/>
    <property type="project" value="UniProtKB-KW"/>
</dbReference>
<evidence type="ECO:0000256" key="12">
    <source>
        <dbReference type="HAMAP-Rule" id="MF_00815"/>
    </source>
</evidence>
<dbReference type="SUPFAM" id="SSF52943">
    <property type="entry name" value="ATP synthase (F1-ATPase), gamma subunit"/>
    <property type="match status" value="1"/>
</dbReference>
<keyword evidence="6 12" id="KW-1003">Cell membrane</keyword>
<keyword evidence="5 12" id="KW-0813">Transport</keyword>
<dbReference type="PROSITE" id="PS00153">
    <property type="entry name" value="ATPASE_GAMMA"/>
    <property type="match status" value="1"/>
</dbReference>
<dbReference type="PANTHER" id="PTHR11693">
    <property type="entry name" value="ATP SYNTHASE GAMMA CHAIN"/>
    <property type="match status" value="1"/>
</dbReference>
<name>A0A150HSR0_9GAMM</name>
<dbReference type="HAMAP" id="MF_00815">
    <property type="entry name" value="ATP_synth_gamma_bact"/>
    <property type="match status" value="1"/>
</dbReference>
<dbReference type="AlphaFoldDB" id="A0A150HSR0"/>
<keyword evidence="10 12" id="KW-0139">CF(1)</keyword>
<comment type="subcellular location">
    <subcellularLocation>
        <location evidence="12">Cell membrane</location>
        <topology evidence="12">Peripheral membrane protein</topology>
    </subcellularLocation>
    <subcellularLocation>
        <location evidence="2">Membrane</location>
        <topology evidence="2">Peripheral membrane protein</topology>
    </subcellularLocation>
</comment>
<dbReference type="EMBL" id="JRHX01000068">
    <property type="protein sequence ID" value="KXZ69816.1"/>
    <property type="molecule type" value="Genomic_DNA"/>
</dbReference>
<dbReference type="Pfam" id="PF00231">
    <property type="entry name" value="ATP-synt"/>
    <property type="match status" value="1"/>
</dbReference>
<reference evidence="15 16" key="1">
    <citation type="journal article" date="2016" name="Sci. Rep.">
        <title>Genomic and phenotypic characterization of the species Acinetobacter venetianus.</title>
        <authorList>
            <person name="Fondi M."/>
            <person name="Maida I."/>
            <person name="Perrin E."/>
            <person name="Orlandini V."/>
            <person name="La Torre L."/>
            <person name="Bosi E."/>
            <person name="Negroni A."/>
            <person name="Zanaroli G."/>
            <person name="Fava F."/>
            <person name="Decorosi F."/>
            <person name="Giovannetti L."/>
            <person name="Viti C."/>
            <person name="Vaneechoutte M."/>
            <person name="Dijkshoorn L."/>
            <person name="Fani R."/>
        </authorList>
    </citation>
    <scope>NUCLEOTIDE SEQUENCE [LARGE SCALE GENOMIC DNA]</scope>
    <source>
        <strain evidence="14 15">LUH13518</strain>
        <strain evidence="13 16">LUH5627</strain>
    </source>
</reference>
<dbReference type="PATRIC" id="fig|52133.18.peg.1622"/>
<dbReference type="GO" id="GO:0042777">
    <property type="term" value="P:proton motive force-driven plasma membrane ATP synthesis"/>
    <property type="evidence" value="ECO:0007669"/>
    <property type="project" value="UniProtKB-UniRule"/>
</dbReference>
<comment type="caution">
    <text evidence="14">The sequence shown here is derived from an EMBL/GenBank/DDBJ whole genome shotgun (WGS) entry which is preliminary data.</text>
</comment>
<comment type="similarity">
    <text evidence="3 12">Belongs to the ATPase gamma chain family.</text>
</comment>
<accession>A0A137XJI7</accession>
<dbReference type="PRINTS" id="PR00126">
    <property type="entry name" value="ATPASEGAMMA"/>
</dbReference>
<gene>
    <name evidence="12 14" type="primary">atpG</name>
    <name evidence="14" type="ORF">AVENLUH13518_02267</name>
    <name evidence="13" type="ORF">AVENLUH5627_01561</name>
</gene>
<comment type="function">
    <text evidence="1 12">Produces ATP from ADP in the presence of a proton gradient across the membrane. The gamma chain is believed to be important in regulating ATPase activity and the flow of protons through the CF(0) complex.</text>
</comment>